<gene>
    <name evidence="2" type="ORF">BLNAU_18612</name>
</gene>
<feature type="region of interest" description="Disordered" evidence="1">
    <location>
        <begin position="541"/>
        <end position="565"/>
    </location>
</feature>
<feature type="region of interest" description="Disordered" evidence="1">
    <location>
        <begin position="578"/>
        <end position="600"/>
    </location>
</feature>
<name>A0ABQ9X439_9EUKA</name>
<proteinExistence type="predicted"/>
<comment type="caution">
    <text evidence="2">The sequence shown here is derived from an EMBL/GenBank/DDBJ whole genome shotgun (WGS) entry which is preliminary data.</text>
</comment>
<dbReference type="EMBL" id="JARBJD010000228">
    <property type="protein sequence ID" value="KAK2946447.1"/>
    <property type="molecule type" value="Genomic_DNA"/>
</dbReference>
<reference evidence="2 3" key="1">
    <citation type="journal article" date="2022" name="bioRxiv">
        <title>Genomics of Preaxostyla Flagellates Illuminates Evolutionary Transitions and the Path Towards Mitochondrial Loss.</title>
        <authorList>
            <person name="Novak L.V.F."/>
            <person name="Treitli S.C."/>
            <person name="Pyrih J."/>
            <person name="Halakuc P."/>
            <person name="Pipaliya S.V."/>
            <person name="Vacek V."/>
            <person name="Brzon O."/>
            <person name="Soukal P."/>
            <person name="Eme L."/>
            <person name="Dacks J.B."/>
            <person name="Karnkowska A."/>
            <person name="Elias M."/>
            <person name="Hampl V."/>
        </authorList>
    </citation>
    <scope>NUCLEOTIDE SEQUENCE [LARGE SCALE GENOMIC DNA]</scope>
    <source>
        <strain evidence="2">NAU3</strain>
        <tissue evidence="2">Gut</tissue>
    </source>
</reference>
<dbReference type="Proteomes" id="UP001281761">
    <property type="component" value="Unassembled WGS sequence"/>
</dbReference>
<accession>A0ABQ9X439</accession>
<sequence>MNSTFLSSLSEAIQGLVKDSKTFELIRLFLEMLLESVILKAAVPVDLHANTCEYVFDTNGHASLVINPGNSGLVYRPDDEHLEQHIQEFLGAGFSQEIRQISRMFTETSQDLDFPPLFKAMKFCSTPIHLFFSLLSDLCETPPTTLSFLHNPLFVPHFHDLHLSFVEESPGPSEGEFRPSSIFPSPFELSSLRGPNSHNLLHNFLTDLCTFKPETPILMAFELAPPNDLVDLNNILHPSPTSADPPRPFLLPLSEPQKLDDGTVYLKALENMKPLSKFTEFLVSGKISVFSQTVIMWYIQCVLGVDARFNLGLAGSPLQRDDIFVDRFFRFHINPLPSLPASPRTEESTYSLSSEIRRVSQYFVELINKLNKHDLIPVLTIDTNKSFHSVGVTAITSLVENKHLPSVILEDLDSLPSIQSPNIAFVLSQRLHHPIQWISDILRDLQDWHRAKQIPGFDRDLLNDSLSNVLPDYLLMYHGLFYDPEVSRWNDFLNTLNERSTGEGKESNIMFLTDDLYQPARASILSESQLHLRSLGEIDRLRSDPTIPHSDHSQGSEATTASYQFGPRWDREDIPKYALKADENRSQETAKLSSESNKTESLRTQSLIPLAYQSQDGELQERLLSHSSAPTVKISPIILEITDPVMEDDKEKCSRQTEEEKQIRDSIQQIFSRVLEKNSFSWNFSISRDFYSIDTSKIDMTETFDHTLFDTIYDEEIDKSLQRCLYILLKTGRADNIQVDASFVDSLCACLGGDDEQCCQRSFALLTILYDDHLDEPLKERVLQNLKDTRIDKDNYQAIFLLRVHDYALLRNTKTFSYSDVNWEHVSYFKPTNYTIRLSHMSFVRDAVIMFRNRCSLNIFNPQLIVGRLVDYYHPFSLTKEEIAKFSQTVIHDYLTNLFTSIIVFSITLNHPLPPHIIELYADTPTKSVGVNAMNHFHIPVTQNLDTRPFSYQILERFVRYHSEDSVGDQISNLSLGVINNHFDTNSVLVVLHPLFFSHLWRLDVATMMQVHNEYAAEAVNILRSSFAQSTFAHSATKMDSHGLVLYAIHTPPQFGRFLDSLITFHTKSQPLEVTNFLLFADYINFCSPFGDGRLFQHLIQTLFSPLTPVSTNEIEQAGLTMTIRWLNLTNTWLPKGFDNPLLRFLTLSALSNRRVSNDELSKLSKCGVGREYWFVSPSITLRPNLPQSFAWLCVVARMGHWNFDDLAEDDIRAFVRRLLMYCLSPYPAIVSLALIALSNIVANTGPSVHHLLFRMNTIDVVISSVEQSSHLDDYEAGLSIISGLLRTRRKRFHRNEELSLDITPLEKQFGVLARTVLSLIRFLLRHSQHPE</sequence>
<evidence type="ECO:0000313" key="2">
    <source>
        <dbReference type="EMBL" id="KAK2946447.1"/>
    </source>
</evidence>
<keyword evidence="3" id="KW-1185">Reference proteome</keyword>
<feature type="compositionally biased region" description="Basic and acidic residues" evidence="1">
    <location>
        <begin position="578"/>
        <end position="588"/>
    </location>
</feature>
<feature type="compositionally biased region" description="Basic and acidic residues" evidence="1">
    <location>
        <begin position="541"/>
        <end position="554"/>
    </location>
</feature>
<organism evidence="2 3">
    <name type="scientific">Blattamonas nauphoetae</name>
    <dbReference type="NCBI Taxonomy" id="2049346"/>
    <lineage>
        <taxon>Eukaryota</taxon>
        <taxon>Metamonada</taxon>
        <taxon>Preaxostyla</taxon>
        <taxon>Oxymonadida</taxon>
        <taxon>Blattamonas</taxon>
    </lineage>
</organism>
<protein>
    <submittedName>
        <fullName evidence="2">Uncharacterized protein</fullName>
    </submittedName>
</protein>
<evidence type="ECO:0000313" key="3">
    <source>
        <dbReference type="Proteomes" id="UP001281761"/>
    </source>
</evidence>
<evidence type="ECO:0000256" key="1">
    <source>
        <dbReference type="SAM" id="MobiDB-lite"/>
    </source>
</evidence>